<feature type="region of interest" description="Disordered" evidence="2">
    <location>
        <begin position="163"/>
        <end position="217"/>
    </location>
</feature>
<keyword evidence="4" id="KW-1185">Reference proteome</keyword>
<evidence type="ECO:0000313" key="3">
    <source>
        <dbReference type="EMBL" id="KAI2659282.1"/>
    </source>
</evidence>
<sequence length="217" mass="23852">MPPIVLAAATRRERTTPSKPYTTAYCGGLPVKSETEHAQRVPDTDSAQQMRLRERQRFFEEVFQHDVDVYLSSAHLQIDYKRPPLGSISSMEVNVDMLEQMDLMDISDQEALDVFFSASGEEGSLTSPLPALGHADTEEDGLRRNDLSLRISDPCEIKSRILSTSSNSTCDSQASNEDGSNTPVVQSDDEDVHEDSLVRTGSPTASEATKEQSGLSL</sequence>
<protein>
    <submittedName>
        <fullName evidence="3">Dysbindin</fullName>
    </submittedName>
</protein>
<evidence type="ECO:0000256" key="2">
    <source>
        <dbReference type="SAM" id="MobiDB-lite"/>
    </source>
</evidence>
<name>A0ABQ8M8T7_LABRO</name>
<dbReference type="Pfam" id="PF04440">
    <property type="entry name" value="Dysbindin"/>
    <property type="match status" value="1"/>
</dbReference>
<organism evidence="3 4">
    <name type="scientific">Labeo rohita</name>
    <name type="common">Indian major carp</name>
    <name type="synonym">Cyprinus rohita</name>
    <dbReference type="NCBI Taxonomy" id="84645"/>
    <lineage>
        <taxon>Eukaryota</taxon>
        <taxon>Metazoa</taxon>
        <taxon>Chordata</taxon>
        <taxon>Craniata</taxon>
        <taxon>Vertebrata</taxon>
        <taxon>Euteleostomi</taxon>
        <taxon>Actinopterygii</taxon>
        <taxon>Neopterygii</taxon>
        <taxon>Teleostei</taxon>
        <taxon>Ostariophysi</taxon>
        <taxon>Cypriniformes</taxon>
        <taxon>Cyprinidae</taxon>
        <taxon>Labeoninae</taxon>
        <taxon>Labeonini</taxon>
        <taxon>Labeo</taxon>
    </lineage>
</organism>
<dbReference type="EMBL" id="JACTAM010000011">
    <property type="protein sequence ID" value="KAI2659282.1"/>
    <property type="molecule type" value="Genomic_DNA"/>
</dbReference>
<evidence type="ECO:0000313" key="4">
    <source>
        <dbReference type="Proteomes" id="UP000830375"/>
    </source>
</evidence>
<dbReference type="PANTHER" id="PTHR16294:SF7">
    <property type="entry name" value="DYSBINDIN DOMAIN-CONTAINING PROTEIN 2"/>
    <property type="match status" value="1"/>
</dbReference>
<dbReference type="PANTHER" id="PTHR16294">
    <property type="entry name" value="DYSTROBREVIN BINDING PROTEIN 1 DYSBINDIN"/>
    <property type="match status" value="1"/>
</dbReference>
<reference evidence="3 4" key="1">
    <citation type="submission" date="2022-01" db="EMBL/GenBank/DDBJ databases">
        <title>A high-quality chromosome-level genome assembly of rohu carp, Labeo rohita.</title>
        <authorList>
            <person name="Arick M.A. II"/>
            <person name="Hsu C.-Y."/>
            <person name="Magbanua Z."/>
            <person name="Pechanova O."/>
            <person name="Grover C."/>
            <person name="Miller E."/>
            <person name="Thrash A."/>
            <person name="Ezzel L."/>
            <person name="Alam S."/>
            <person name="Benzie J."/>
            <person name="Hamilton M."/>
            <person name="Karsi A."/>
            <person name="Lawrence M.L."/>
            <person name="Peterson D.G."/>
        </authorList>
    </citation>
    <scope>NUCLEOTIDE SEQUENCE [LARGE SCALE GENOMIC DNA]</scope>
    <source>
        <strain evidence="4">BAU-BD-2019</strain>
        <tissue evidence="3">Blood</tissue>
    </source>
</reference>
<feature type="region of interest" description="Disordered" evidence="2">
    <location>
        <begin position="120"/>
        <end position="140"/>
    </location>
</feature>
<comment type="caution">
    <text evidence="3">The sequence shown here is derived from an EMBL/GenBank/DDBJ whole genome shotgun (WGS) entry which is preliminary data.</text>
</comment>
<dbReference type="InterPro" id="IPR007531">
    <property type="entry name" value="Dysbindin"/>
</dbReference>
<gene>
    <name evidence="3" type="ORF">H4Q32_023561</name>
</gene>
<proteinExistence type="inferred from homology"/>
<comment type="similarity">
    <text evidence="1">Belongs to the dysbindin family.</text>
</comment>
<dbReference type="Proteomes" id="UP000830375">
    <property type="component" value="Unassembled WGS sequence"/>
</dbReference>
<feature type="compositionally biased region" description="Polar residues" evidence="2">
    <location>
        <begin position="199"/>
        <end position="217"/>
    </location>
</feature>
<accession>A0ABQ8M8T7</accession>
<feature type="compositionally biased region" description="Polar residues" evidence="2">
    <location>
        <begin position="163"/>
        <end position="185"/>
    </location>
</feature>
<evidence type="ECO:0000256" key="1">
    <source>
        <dbReference type="ARBA" id="ARBA00008686"/>
    </source>
</evidence>